<reference evidence="1" key="2">
    <citation type="journal article" date="2021" name="PeerJ">
        <title>Extensive microbial diversity within the chicken gut microbiome revealed by metagenomics and culture.</title>
        <authorList>
            <person name="Gilroy R."/>
            <person name="Ravi A."/>
            <person name="Getino M."/>
            <person name="Pursley I."/>
            <person name="Horton D.L."/>
            <person name="Alikhan N.F."/>
            <person name="Baker D."/>
            <person name="Gharbi K."/>
            <person name="Hall N."/>
            <person name="Watson M."/>
            <person name="Adriaenssens E.M."/>
            <person name="Foster-Nyarko E."/>
            <person name="Jarju S."/>
            <person name="Secka A."/>
            <person name="Antonio M."/>
            <person name="Oren A."/>
            <person name="Chaudhuri R.R."/>
            <person name="La Ragione R."/>
            <person name="Hildebrand F."/>
            <person name="Pallen M.J."/>
        </authorList>
    </citation>
    <scope>NUCLEOTIDE SEQUENCE</scope>
    <source>
        <strain evidence="1">ChiW3-316</strain>
    </source>
</reference>
<accession>A0A9D1SB94</accession>
<dbReference type="EMBL" id="DVNC01000029">
    <property type="protein sequence ID" value="HIU53317.1"/>
    <property type="molecule type" value="Genomic_DNA"/>
</dbReference>
<evidence type="ECO:0000313" key="1">
    <source>
        <dbReference type="EMBL" id="HIU53317.1"/>
    </source>
</evidence>
<sequence>MSDFEELYRVFIKTQPAKSAVQEVKRLHPDLSARQAAAAAQNLAELAYNLDMDAYFNPEIREGSVSRNWNNQFRALNRLQPEQLEALVAYSEIYADKVMPCAANETEDAMLRAVFAMSARAMVLYAPDRLRDKKLHFLMASAAQKIADNGNRLTRGEKYSLAMSVFTNLYQDNPAAFFNRLGMIGKAVDGLTDRKNLGKVCEEIDNIYQNEGDITPVMARGFEKYVIPVVNEIPDFSTLSAEHDCSYGEYGLIGYTNKVLTSQWTPRSLNEAIGILKEVPTPDMVKRETIRTKAIQLEEAEFSGLRDFLHSETIGVSELVGHMLEYYHASKGGNNNAAQIAADKIKSDLRSCQSEDFASGYLDISRYERVIDRDSGLTAIEALQIVADNVRKNNAKPPLVNDPELDGLSQRFLLEGYTDTAAFGRFMEVLNNKIIQNIETQKIGISPQMVDLMFWCDKKCTNLLKDRDFEHQCGDHKSPWFKQVALFAELTNSAETGFNRKGFDAYFKHVQAQDYFFDANNILIKRQRNNIFKLFQASKQACRQVGENLRRRLERSGRGSDEIDFEIEKLNGIYDQRNRRMISGNLVGEIFKLNDFKKPSTRLGERYAEEMKRKVQLERPVEKTLLKIFKTKSRRD</sequence>
<organism evidence="1 2">
    <name type="scientific">Candidatus Scatocola faecipullorum</name>
    <dbReference type="NCBI Taxonomy" id="2840917"/>
    <lineage>
        <taxon>Bacteria</taxon>
        <taxon>Pseudomonadati</taxon>
        <taxon>Pseudomonadota</taxon>
        <taxon>Alphaproteobacteria</taxon>
        <taxon>Rhodospirillales</taxon>
        <taxon>Rhodospirillaceae</taxon>
        <taxon>Rhodospirillaceae incertae sedis</taxon>
        <taxon>Candidatus Scatocola</taxon>
    </lineage>
</organism>
<proteinExistence type="predicted"/>
<comment type="caution">
    <text evidence="1">The sequence shown here is derived from an EMBL/GenBank/DDBJ whole genome shotgun (WGS) entry which is preliminary data.</text>
</comment>
<evidence type="ECO:0000313" key="2">
    <source>
        <dbReference type="Proteomes" id="UP000824107"/>
    </source>
</evidence>
<dbReference type="Proteomes" id="UP000824107">
    <property type="component" value="Unassembled WGS sequence"/>
</dbReference>
<dbReference type="AlphaFoldDB" id="A0A9D1SB94"/>
<name>A0A9D1SB94_9PROT</name>
<protein>
    <submittedName>
        <fullName evidence="1">Uncharacterized protein</fullName>
    </submittedName>
</protein>
<gene>
    <name evidence="1" type="ORF">IAD20_04470</name>
</gene>
<reference evidence="1" key="1">
    <citation type="submission" date="2020-10" db="EMBL/GenBank/DDBJ databases">
        <authorList>
            <person name="Gilroy R."/>
        </authorList>
    </citation>
    <scope>NUCLEOTIDE SEQUENCE</scope>
    <source>
        <strain evidence="1">ChiW3-316</strain>
    </source>
</reference>